<dbReference type="InterPro" id="IPR017871">
    <property type="entry name" value="ABC_transporter-like_CS"/>
</dbReference>
<dbReference type="Gene3D" id="3.40.50.300">
    <property type="entry name" value="P-loop containing nucleotide triphosphate hydrolases"/>
    <property type="match status" value="1"/>
</dbReference>
<feature type="domain" description="ABC transporter" evidence="12">
    <location>
        <begin position="2"/>
        <end position="242"/>
    </location>
</feature>
<comment type="subcellular location">
    <subcellularLocation>
        <location evidence="2">Cell inner membrane</location>
        <topology evidence="2">Peripheral membrane protein</topology>
    </subcellularLocation>
</comment>
<dbReference type="PANTHER" id="PTHR43166">
    <property type="entry name" value="AMINO ACID IMPORT ATP-BINDING PROTEIN"/>
    <property type="match status" value="1"/>
</dbReference>
<sequence length="343" mass="37181">MYEIRNLYKSYPLKNGGQAQVLKDINLSIAKGKITAIVGPSGSGKSTLSKCLSLLEHPSSGELILDGTVLNTLNAEALRQQRQKIGLIFQSSALLKRRTAAENIALPLEFLGVVDHQIQERVAYLLENVKLSDRANHYPAQLSGGQQQRVGIARALALQPSIVIADEATSGLDPDSTQSILKLLTELRDELGLSVILITHEMDVVRQIADDVAMLSHGEIAEQGSVLDLILNPESTIGSKILPLHIPSSLPADHTVFSATYSSAKNTPLNWLSQLSIQTGYGLDVHASTVEVISHATVGKLIFSLPDAVYCQHKTQLERQLVSWNVQYSIIQSAHPCPQHAAA</sequence>
<dbReference type="GO" id="GO:0016887">
    <property type="term" value="F:ATP hydrolysis activity"/>
    <property type="evidence" value="ECO:0007669"/>
    <property type="project" value="InterPro"/>
</dbReference>
<evidence type="ECO:0000256" key="11">
    <source>
        <dbReference type="ARBA" id="ARBA00023136"/>
    </source>
</evidence>
<keyword evidence="10" id="KW-0029">Amino-acid transport</keyword>
<dbReference type="SMART" id="SM00382">
    <property type="entry name" value="AAA"/>
    <property type="match status" value="1"/>
</dbReference>
<comment type="similarity">
    <text evidence="3">Belongs to the ABC transporter superfamily.</text>
</comment>
<dbReference type="GO" id="GO:0006865">
    <property type="term" value="P:amino acid transport"/>
    <property type="evidence" value="ECO:0007669"/>
    <property type="project" value="UniProtKB-KW"/>
</dbReference>
<accession>A0A6G8S3I4</accession>
<dbReference type="InterPro" id="IPR050086">
    <property type="entry name" value="MetN_ABC_transporter-like"/>
</dbReference>
<evidence type="ECO:0000313" key="14">
    <source>
        <dbReference type="Proteomes" id="UP000501939"/>
    </source>
</evidence>
<comment type="function">
    <text evidence="1">Part of the ABC transporter FtsEX involved in cellular division. Important for assembly or stability of the septal ring.</text>
</comment>
<protein>
    <recommendedName>
        <fullName evidence="4">Cell division ATP-binding protein FtsE</fullName>
    </recommendedName>
</protein>
<dbReference type="EMBL" id="CP049916">
    <property type="protein sequence ID" value="QIO08695.1"/>
    <property type="molecule type" value="Genomic_DNA"/>
</dbReference>
<dbReference type="KEGG" id="alj:G8D99_06460"/>
<keyword evidence="7" id="KW-0547">Nucleotide-binding</keyword>
<name>A0A6G8S3I4_9GAMM</name>
<evidence type="ECO:0000256" key="5">
    <source>
        <dbReference type="ARBA" id="ARBA00022448"/>
    </source>
</evidence>
<keyword evidence="14" id="KW-1185">Reference proteome</keyword>
<dbReference type="Proteomes" id="UP000501939">
    <property type="component" value="Chromosome"/>
</dbReference>
<evidence type="ECO:0000313" key="13">
    <source>
        <dbReference type="EMBL" id="QIO08695.1"/>
    </source>
</evidence>
<evidence type="ECO:0000256" key="6">
    <source>
        <dbReference type="ARBA" id="ARBA00022475"/>
    </source>
</evidence>
<reference evidence="13 14" key="1">
    <citation type="submission" date="2020-03" db="EMBL/GenBank/DDBJ databases">
        <authorList>
            <person name="Zhu W."/>
        </authorList>
    </citation>
    <scope>NUCLEOTIDE SEQUENCE [LARGE SCALE GENOMIC DNA]</scope>
    <source>
        <strain evidence="13 14">185</strain>
    </source>
</reference>
<dbReference type="AlphaFoldDB" id="A0A6G8S3I4"/>
<keyword evidence="8 13" id="KW-0067">ATP-binding</keyword>
<evidence type="ECO:0000256" key="7">
    <source>
        <dbReference type="ARBA" id="ARBA00022741"/>
    </source>
</evidence>
<evidence type="ECO:0000256" key="10">
    <source>
        <dbReference type="ARBA" id="ARBA00022970"/>
    </source>
</evidence>
<evidence type="ECO:0000256" key="1">
    <source>
        <dbReference type="ARBA" id="ARBA00002579"/>
    </source>
</evidence>
<dbReference type="RefSeq" id="WP_166323705.1">
    <property type="nucleotide sequence ID" value="NZ_CP049916.1"/>
</dbReference>
<organism evidence="13 14">
    <name type="scientific">Acinetobacter lanii</name>
    <dbReference type="NCBI Taxonomy" id="2715163"/>
    <lineage>
        <taxon>Bacteria</taxon>
        <taxon>Pseudomonadati</taxon>
        <taxon>Pseudomonadota</taxon>
        <taxon>Gammaproteobacteria</taxon>
        <taxon>Moraxellales</taxon>
        <taxon>Moraxellaceae</taxon>
        <taxon>Acinetobacter</taxon>
    </lineage>
</organism>
<dbReference type="InterPro" id="IPR003593">
    <property type="entry name" value="AAA+_ATPase"/>
</dbReference>
<dbReference type="InterPro" id="IPR027417">
    <property type="entry name" value="P-loop_NTPase"/>
</dbReference>
<keyword evidence="11" id="KW-0472">Membrane</keyword>
<evidence type="ECO:0000256" key="8">
    <source>
        <dbReference type="ARBA" id="ARBA00022840"/>
    </source>
</evidence>
<gene>
    <name evidence="13" type="ORF">G8D99_06460</name>
</gene>
<dbReference type="SUPFAM" id="SSF52540">
    <property type="entry name" value="P-loop containing nucleoside triphosphate hydrolases"/>
    <property type="match status" value="1"/>
</dbReference>
<proteinExistence type="inferred from homology"/>
<dbReference type="InterPro" id="IPR003439">
    <property type="entry name" value="ABC_transporter-like_ATP-bd"/>
</dbReference>
<evidence type="ECO:0000256" key="4">
    <source>
        <dbReference type="ARBA" id="ARBA00020019"/>
    </source>
</evidence>
<dbReference type="FunFam" id="3.40.50.300:FF:000056">
    <property type="entry name" value="Cell division ATP-binding protein FtsE"/>
    <property type="match status" value="1"/>
</dbReference>
<evidence type="ECO:0000256" key="9">
    <source>
        <dbReference type="ARBA" id="ARBA00022967"/>
    </source>
</evidence>
<keyword evidence="9" id="KW-1278">Translocase</keyword>
<dbReference type="PROSITE" id="PS50893">
    <property type="entry name" value="ABC_TRANSPORTER_2"/>
    <property type="match status" value="1"/>
</dbReference>
<dbReference type="Pfam" id="PF00005">
    <property type="entry name" value="ABC_tran"/>
    <property type="match status" value="1"/>
</dbReference>
<evidence type="ECO:0000256" key="3">
    <source>
        <dbReference type="ARBA" id="ARBA00005417"/>
    </source>
</evidence>
<dbReference type="GO" id="GO:0005524">
    <property type="term" value="F:ATP binding"/>
    <property type="evidence" value="ECO:0007669"/>
    <property type="project" value="UniProtKB-KW"/>
</dbReference>
<keyword evidence="5" id="KW-0813">Transport</keyword>
<keyword evidence="6" id="KW-1003">Cell membrane</keyword>
<evidence type="ECO:0000256" key="2">
    <source>
        <dbReference type="ARBA" id="ARBA00004417"/>
    </source>
</evidence>
<dbReference type="PROSITE" id="PS00211">
    <property type="entry name" value="ABC_TRANSPORTER_1"/>
    <property type="match status" value="1"/>
</dbReference>
<dbReference type="PANTHER" id="PTHR43166:SF30">
    <property type="entry name" value="METHIONINE IMPORT ATP-BINDING PROTEIN METN"/>
    <property type="match status" value="1"/>
</dbReference>
<evidence type="ECO:0000259" key="12">
    <source>
        <dbReference type="PROSITE" id="PS50893"/>
    </source>
</evidence>
<dbReference type="GO" id="GO:0005886">
    <property type="term" value="C:plasma membrane"/>
    <property type="evidence" value="ECO:0007669"/>
    <property type="project" value="UniProtKB-SubCell"/>
</dbReference>